<accession>A0AAD6Q7K1</accession>
<dbReference type="InterPro" id="IPR008271">
    <property type="entry name" value="Ser/Thr_kinase_AS"/>
</dbReference>
<dbReference type="FunFam" id="1.10.510.10:FF:000590">
    <property type="entry name" value="PR5-like receptor kinase"/>
    <property type="match status" value="1"/>
</dbReference>
<dbReference type="InterPro" id="IPR000719">
    <property type="entry name" value="Prot_kinase_dom"/>
</dbReference>
<evidence type="ECO:0000256" key="12">
    <source>
        <dbReference type="ARBA" id="ARBA00023136"/>
    </source>
</evidence>
<keyword evidence="14 23" id="KW-0675">Receptor</keyword>
<feature type="binding site" evidence="18">
    <location>
        <position position="574"/>
    </location>
    <ligand>
        <name>ATP</name>
        <dbReference type="ChEBI" id="CHEBI:30616"/>
    </ligand>
</feature>
<evidence type="ECO:0000256" key="13">
    <source>
        <dbReference type="ARBA" id="ARBA00023157"/>
    </source>
</evidence>
<evidence type="ECO:0000256" key="5">
    <source>
        <dbReference type="ARBA" id="ARBA00022679"/>
    </source>
</evidence>
<evidence type="ECO:0000313" key="24">
    <source>
        <dbReference type="Proteomes" id="UP001164929"/>
    </source>
</evidence>
<dbReference type="Gene3D" id="1.10.510.10">
    <property type="entry name" value="Transferase(Phosphotransferase) domain 1"/>
    <property type="match status" value="1"/>
</dbReference>
<evidence type="ECO:0000256" key="17">
    <source>
        <dbReference type="ARBA" id="ARBA00048679"/>
    </source>
</evidence>
<evidence type="ECO:0000259" key="22">
    <source>
        <dbReference type="PROSITE" id="PS50011"/>
    </source>
</evidence>
<evidence type="ECO:0000256" key="6">
    <source>
        <dbReference type="ARBA" id="ARBA00022692"/>
    </source>
</evidence>
<evidence type="ECO:0000256" key="4">
    <source>
        <dbReference type="ARBA" id="ARBA00022536"/>
    </source>
</evidence>
<dbReference type="SMART" id="SM00220">
    <property type="entry name" value="S_TKc"/>
    <property type="match status" value="1"/>
</dbReference>
<keyword evidence="6 20" id="KW-0812">Transmembrane</keyword>
<keyword evidence="11 20" id="KW-1133">Transmembrane helix</keyword>
<dbReference type="GO" id="GO:0005524">
    <property type="term" value="F:ATP binding"/>
    <property type="evidence" value="ECO:0007669"/>
    <property type="project" value="UniProtKB-UniRule"/>
</dbReference>
<evidence type="ECO:0000256" key="14">
    <source>
        <dbReference type="ARBA" id="ARBA00023170"/>
    </source>
</evidence>
<keyword evidence="10 18" id="KW-0067">ATP-binding</keyword>
<comment type="caution">
    <text evidence="23">The sequence shown here is derived from an EMBL/GenBank/DDBJ whole genome shotgun (WGS) entry which is preliminary data.</text>
</comment>
<keyword evidence="24" id="KW-1185">Reference proteome</keyword>
<feature type="transmembrane region" description="Helical" evidence="20">
    <location>
        <begin position="272"/>
        <end position="291"/>
    </location>
</feature>
<dbReference type="PANTHER" id="PTHR27009">
    <property type="entry name" value="RUST RESISTANCE KINASE LR10-RELATED"/>
    <property type="match status" value="1"/>
</dbReference>
<evidence type="ECO:0000256" key="9">
    <source>
        <dbReference type="ARBA" id="ARBA00022777"/>
    </source>
</evidence>
<dbReference type="PROSITE" id="PS50011">
    <property type="entry name" value="PROTEIN_KINASE_DOM"/>
    <property type="match status" value="1"/>
</dbReference>
<reference evidence="23" key="1">
    <citation type="journal article" date="2023" name="Mol. Ecol. Resour.">
        <title>Chromosome-level genome assembly of a triploid poplar Populus alba 'Berolinensis'.</title>
        <authorList>
            <person name="Chen S."/>
            <person name="Yu Y."/>
            <person name="Wang X."/>
            <person name="Wang S."/>
            <person name="Zhang T."/>
            <person name="Zhou Y."/>
            <person name="He R."/>
            <person name="Meng N."/>
            <person name="Wang Y."/>
            <person name="Liu W."/>
            <person name="Liu Z."/>
            <person name="Liu J."/>
            <person name="Guo Q."/>
            <person name="Huang H."/>
            <person name="Sederoff R.R."/>
            <person name="Wang G."/>
            <person name="Qu G."/>
            <person name="Chen S."/>
        </authorList>
    </citation>
    <scope>NUCLEOTIDE SEQUENCE</scope>
    <source>
        <strain evidence="23">SC-2020</strain>
    </source>
</reference>
<dbReference type="FunFam" id="3.30.200.20:FF:000059">
    <property type="entry name" value="S-receptor-like serine/threonine-protein kinase"/>
    <property type="match status" value="1"/>
</dbReference>
<dbReference type="InterPro" id="IPR011009">
    <property type="entry name" value="Kinase-like_dom_sf"/>
</dbReference>
<evidence type="ECO:0000313" key="23">
    <source>
        <dbReference type="EMBL" id="KAJ6982134.1"/>
    </source>
</evidence>
<evidence type="ECO:0000256" key="16">
    <source>
        <dbReference type="ARBA" id="ARBA00047899"/>
    </source>
</evidence>
<keyword evidence="12 20" id="KW-0472">Membrane</keyword>
<keyword evidence="7 21" id="KW-0732">Signal</keyword>
<proteinExistence type="predicted"/>
<dbReference type="EMBL" id="JAQIZT010000010">
    <property type="protein sequence ID" value="KAJ6982134.1"/>
    <property type="molecule type" value="Genomic_DNA"/>
</dbReference>
<evidence type="ECO:0000256" key="20">
    <source>
        <dbReference type="SAM" id="Phobius"/>
    </source>
</evidence>
<dbReference type="InterPro" id="IPR017441">
    <property type="entry name" value="Protein_kinase_ATP_BS"/>
</dbReference>
<dbReference type="EC" id="2.7.11.1" evidence="2"/>
<feature type="chain" id="PRO_5042061943" description="non-specific serine/threonine protein kinase" evidence="21">
    <location>
        <begin position="22"/>
        <end position="849"/>
    </location>
</feature>
<name>A0AAD6Q7K1_9ROSI</name>
<dbReference type="PROSITE" id="PS00108">
    <property type="entry name" value="PROTEIN_KINASE_ST"/>
    <property type="match status" value="1"/>
</dbReference>
<dbReference type="InterPro" id="IPR045874">
    <property type="entry name" value="LRK10/LRL21-25-like"/>
</dbReference>
<keyword evidence="5" id="KW-0808">Transferase</keyword>
<dbReference type="Pfam" id="PF00069">
    <property type="entry name" value="Pkinase"/>
    <property type="match status" value="1"/>
</dbReference>
<evidence type="ECO:0000256" key="7">
    <source>
        <dbReference type="ARBA" id="ARBA00022729"/>
    </source>
</evidence>
<dbReference type="Proteomes" id="UP001164929">
    <property type="component" value="Chromosome 10"/>
</dbReference>
<comment type="catalytic activity">
    <reaction evidence="17">
        <text>L-seryl-[protein] + ATP = O-phospho-L-seryl-[protein] + ADP + H(+)</text>
        <dbReference type="Rhea" id="RHEA:17989"/>
        <dbReference type="Rhea" id="RHEA-COMP:9863"/>
        <dbReference type="Rhea" id="RHEA-COMP:11604"/>
        <dbReference type="ChEBI" id="CHEBI:15378"/>
        <dbReference type="ChEBI" id="CHEBI:29999"/>
        <dbReference type="ChEBI" id="CHEBI:30616"/>
        <dbReference type="ChEBI" id="CHEBI:83421"/>
        <dbReference type="ChEBI" id="CHEBI:456216"/>
        <dbReference type="EC" id="2.7.11.1"/>
    </reaction>
</comment>
<evidence type="ECO:0000256" key="11">
    <source>
        <dbReference type="ARBA" id="ARBA00022989"/>
    </source>
</evidence>
<keyword evidence="8 18" id="KW-0547">Nucleotide-binding</keyword>
<evidence type="ECO:0000256" key="19">
    <source>
        <dbReference type="SAM" id="MobiDB-lite"/>
    </source>
</evidence>
<feature type="domain" description="Protein kinase" evidence="22">
    <location>
        <begin position="546"/>
        <end position="835"/>
    </location>
</feature>
<dbReference type="Gene3D" id="3.30.200.20">
    <property type="entry name" value="Phosphorylase Kinase, domain 1"/>
    <property type="match status" value="1"/>
</dbReference>
<evidence type="ECO:0000256" key="15">
    <source>
        <dbReference type="ARBA" id="ARBA00023180"/>
    </source>
</evidence>
<keyword evidence="13" id="KW-1015">Disulfide bond</keyword>
<organism evidence="23 24">
    <name type="scientific">Populus alba x Populus x berolinensis</name>
    <dbReference type="NCBI Taxonomy" id="444605"/>
    <lineage>
        <taxon>Eukaryota</taxon>
        <taxon>Viridiplantae</taxon>
        <taxon>Streptophyta</taxon>
        <taxon>Embryophyta</taxon>
        <taxon>Tracheophyta</taxon>
        <taxon>Spermatophyta</taxon>
        <taxon>Magnoliopsida</taxon>
        <taxon>eudicotyledons</taxon>
        <taxon>Gunneridae</taxon>
        <taxon>Pentapetalae</taxon>
        <taxon>rosids</taxon>
        <taxon>fabids</taxon>
        <taxon>Malpighiales</taxon>
        <taxon>Salicaceae</taxon>
        <taxon>Saliceae</taxon>
        <taxon>Populus</taxon>
    </lineage>
</organism>
<evidence type="ECO:0000256" key="8">
    <source>
        <dbReference type="ARBA" id="ARBA00022741"/>
    </source>
</evidence>
<gene>
    <name evidence="23" type="ORF">NC653_025291</name>
</gene>
<evidence type="ECO:0000256" key="2">
    <source>
        <dbReference type="ARBA" id="ARBA00012513"/>
    </source>
</evidence>
<evidence type="ECO:0000256" key="10">
    <source>
        <dbReference type="ARBA" id="ARBA00022840"/>
    </source>
</evidence>
<feature type="region of interest" description="Disordered" evidence="19">
    <location>
        <begin position="828"/>
        <end position="849"/>
    </location>
</feature>
<dbReference type="AlphaFoldDB" id="A0AAD6Q7K1"/>
<comment type="catalytic activity">
    <reaction evidence="16">
        <text>L-threonyl-[protein] + ATP = O-phospho-L-threonyl-[protein] + ADP + H(+)</text>
        <dbReference type="Rhea" id="RHEA:46608"/>
        <dbReference type="Rhea" id="RHEA-COMP:11060"/>
        <dbReference type="Rhea" id="RHEA-COMP:11605"/>
        <dbReference type="ChEBI" id="CHEBI:15378"/>
        <dbReference type="ChEBI" id="CHEBI:30013"/>
        <dbReference type="ChEBI" id="CHEBI:30616"/>
        <dbReference type="ChEBI" id="CHEBI:61977"/>
        <dbReference type="ChEBI" id="CHEBI:456216"/>
        <dbReference type="EC" id="2.7.11.1"/>
    </reaction>
</comment>
<keyword evidence="4" id="KW-0245">EGF-like domain</keyword>
<feature type="transmembrane region" description="Helical" evidence="20">
    <location>
        <begin position="482"/>
        <end position="503"/>
    </location>
</feature>
<dbReference type="SUPFAM" id="SSF56112">
    <property type="entry name" value="Protein kinase-like (PK-like)"/>
    <property type="match status" value="1"/>
</dbReference>
<keyword evidence="15" id="KW-0325">Glycoprotein</keyword>
<evidence type="ECO:0000256" key="3">
    <source>
        <dbReference type="ARBA" id="ARBA00022527"/>
    </source>
</evidence>
<feature type="signal peptide" evidence="21">
    <location>
        <begin position="1"/>
        <end position="21"/>
    </location>
</feature>
<sequence length="849" mass="94845">MAPVPLLVFFVLFHPLLICASKEDEYLAFKKCLPFNCGKLGEIWYPFTNNTSPEICGPYAVDGCHENSQRIQLVRGGKWFEINNISQAGTISITDEDLRGHLNSNSCDSFNNLSLPASVSYLSDKKISNITLFKCDPSVNFPQHLEFNYTGCKNFSIYYTRDTSLPSPPPTCSILQLPVNKTESYGDIFRLLTATFSIEVFVSRPCYRCYLQRGKCHIIEGKFKCIHSIEGMICMDTAKIGRDKYMATPPAVHLNYKSSYSSFQFLKIGSSGMAPVPVLVFFALFNPLLICASKDGLAFKNCPPFNCGKLGEIWFPFTNNTSPEICGPYVAGTISITDEELQGHLNSNSCDSFNNLSLPASLPYFSNLEISNLTLFKCGPSVNFPQHLEFNFTRCKNFSIYYTRNTSLPSPPPTCSILQLPVKNTESYGDILRLLTATFSIEVFVSPPCYRCYLQRGECKIIEGNPKCIHSIEESKKLRLKLGLGVGIGVLLITICCVIIRKYSSIHFLSCRRKTRGSQSIEAFLRNHGTLAPQRYSYSELKKMTKNFKEKLGQGGYGSVFKGNLLGGRLVAVKVLKKSKSNGEEFVNEVSSIGRTSHVNIVTLLGFCFEGPKRALIYEFMSNGSLDKHIYEKNLSKADPKLGWETLHQIAVGIARGLEYLHRGCNTRILHFDIKPHNILLDENFCPKISDFGLAKICPSKESTVSMLGARGTAGYIAPEVFCRNFGGVSHKSDVYSYGMLVLEMIGGRKNFRVGVDNTSEIYFPHWIYKRLEIGEELELRGAGNEVEEQNARKMILASLWCIQTDPSNRPPMSRVVEMLQGSLESLPIPPKPYLSSPPRSPHGSNSNS</sequence>
<dbReference type="PROSITE" id="PS00107">
    <property type="entry name" value="PROTEIN_KINASE_ATP"/>
    <property type="match status" value="1"/>
</dbReference>
<protein>
    <recommendedName>
        <fullName evidence="2">non-specific serine/threonine protein kinase</fullName>
        <ecNumber evidence="2">2.7.11.1</ecNumber>
    </recommendedName>
</protein>
<keyword evidence="9 23" id="KW-0418">Kinase</keyword>
<dbReference type="GO" id="GO:0016020">
    <property type="term" value="C:membrane"/>
    <property type="evidence" value="ECO:0007669"/>
    <property type="project" value="UniProtKB-SubCell"/>
</dbReference>
<dbReference type="GO" id="GO:0004674">
    <property type="term" value="F:protein serine/threonine kinase activity"/>
    <property type="evidence" value="ECO:0007669"/>
    <property type="project" value="UniProtKB-KW"/>
</dbReference>
<evidence type="ECO:0000256" key="18">
    <source>
        <dbReference type="PROSITE-ProRule" id="PRU10141"/>
    </source>
</evidence>
<evidence type="ECO:0000256" key="1">
    <source>
        <dbReference type="ARBA" id="ARBA00004479"/>
    </source>
</evidence>
<keyword evidence="3" id="KW-0723">Serine/threonine-protein kinase</keyword>
<comment type="subcellular location">
    <subcellularLocation>
        <location evidence="1">Membrane</location>
        <topology evidence="1">Single-pass type I membrane protein</topology>
    </subcellularLocation>
</comment>
<evidence type="ECO:0000256" key="21">
    <source>
        <dbReference type="SAM" id="SignalP"/>
    </source>
</evidence>